<dbReference type="EMBL" id="JBANQN010000012">
    <property type="protein sequence ID" value="KAK6773026.1"/>
    <property type="molecule type" value="Genomic_DNA"/>
</dbReference>
<keyword evidence="5 6" id="KW-0833">Ubl conjugation pathway</keyword>
<dbReference type="GO" id="GO:0006511">
    <property type="term" value="P:ubiquitin-dependent protein catabolic process"/>
    <property type="evidence" value="ECO:0007669"/>
    <property type="project" value="TreeGrafter"/>
</dbReference>
<keyword evidence="10" id="KW-1185">Reference proteome</keyword>
<feature type="domain" description="Ubiquitin-like" evidence="7">
    <location>
        <begin position="22"/>
        <end position="99"/>
    </location>
</feature>
<comment type="caution">
    <text evidence="9">The sequence shown here is derived from an EMBL/GenBank/DDBJ whole genome shotgun (WGS) entry which is preliminary data.</text>
</comment>
<dbReference type="AlphaFoldDB" id="A0AAN8ST56"/>
<dbReference type="InterPro" id="IPR000626">
    <property type="entry name" value="Ubiquitin-like_dom"/>
</dbReference>
<dbReference type="FunFam" id="3.30.2160.10:FF:000019">
    <property type="entry name" value="E3 ubiquitin-protein ligase UPL5 isoform A"/>
    <property type="match status" value="1"/>
</dbReference>
<evidence type="ECO:0000256" key="5">
    <source>
        <dbReference type="ARBA" id="ARBA00022786"/>
    </source>
</evidence>
<dbReference type="CDD" id="cd00078">
    <property type="entry name" value="HECTc"/>
    <property type="match status" value="1"/>
</dbReference>
<dbReference type="Pfam" id="PF00632">
    <property type="entry name" value="HECT"/>
    <property type="match status" value="1"/>
</dbReference>
<dbReference type="GO" id="GO:0000209">
    <property type="term" value="P:protein polyubiquitination"/>
    <property type="evidence" value="ECO:0007669"/>
    <property type="project" value="TreeGrafter"/>
</dbReference>
<dbReference type="Proteomes" id="UP001371456">
    <property type="component" value="Unassembled WGS sequence"/>
</dbReference>
<gene>
    <name evidence="9" type="ORF">RDI58_028264</name>
</gene>
<dbReference type="PANTHER" id="PTHR11254:SF430">
    <property type="entry name" value="E3 UBIQUITIN-PROTEIN LIGASE UPL5-LIKE"/>
    <property type="match status" value="1"/>
</dbReference>
<evidence type="ECO:0000256" key="3">
    <source>
        <dbReference type="ARBA" id="ARBA00012485"/>
    </source>
</evidence>
<dbReference type="PROSITE" id="PS50237">
    <property type="entry name" value="HECT"/>
    <property type="match status" value="1"/>
</dbReference>
<dbReference type="SMART" id="SM00119">
    <property type="entry name" value="HECTc"/>
    <property type="match status" value="1"/>
</dbReference>
<dbReference type="Gene3D" id="3.90.1750.10">
    <property type="entry name" value="Hect, E3 ligase catalytic domains"/>
    <property type="match status" value="1"/>
</dbReference>
<evidence type="ECO:0000256" key="4">
    <source>
        <dbReference type="ARBA" id="ARBA00022679"/>
    </source>
</evidence>
<protein>
    <recommendedName>
        <fullName evidence="3">HECT-type E3 ubiquitin transferase</fullName>
        <ecNumber evidence="3">2.3.2.26</ecNumber>
    </recommendedName>
</protein>
<dbReference type="SUPFAM" id="SSF54236">
    <property type="entry name" value="Ubiquitin-like"/>
    <property type="match status" value="1"/>
</dbReference>
<feature type="domain" description="HECT" evidence="8">
    <location>
        <begin position="470"/>
        <end position="809"/>
    </location>
</feature>
<dbReference type="EC" id="2.3.2.26" evidence="3"/>
<dbReference type="FunFam" id="3.30.2410.10:FF:000020">
    <property type="entry name" value="E3 ubiquitin-protein ligase UPL5"/>
    <property type="match status" value="1"/>
</dbReference>
<dbReference type="Gene3D" id="3.30.2410.10">
    <property type="entry name" value="Hect, E3 ligase catalytic domain"/>
    <property type="match status" value="1"/>
</dbReference>
<dbReference type="SUPFAM" id="SSF56204">
    <property type="entry name" value="Hect, E3 ligase catalytic domain"/>
    <property type="match status" value="1"/>
</dbReference>
<sequence>MINSDNNRGITGKRKRTDQIPIQFFVRSLSKTETLVIRGYSNDSIEVTKNKIRMITGIPEDHQRLIYNGRQLSCQTKTLSFYNIQNDTTIHLVGKMPNTYHLQTWKITNEIILKISMIMESDYVYSASDLKAMVMLVRQFTDKACNHIHLFISSSAPVDLVMLYMSPDNAKKDVADESIRRFIDSLMSTDLYMKRYSECARLILVFCKLLRRVVGLEDPLYSFCRSSIREIVEAVGIARCKKNVANELLALNDVFMFVREVVVADLSHELELSMGSTEFTGLSLMSIVRDFTEYMYLVRALMQQPFGCPSDEAVYDREYIESLHHILSDLHIVLYDLLDKIERCLRKLEDLLRLINEDGKPIVSWLSQYLVILKELNNISKVFNNSEVFWQKLSKQKFSLCFLIEMFAKSFEDYRWIIEHKELTNFKVRRHFTMMMLEEARGGNKKEIYEMLIDRSMLLDVSFEYIVDQDPALLRGDLLMQFKHEEAIGPGVLREWFFLVCRELFNPHKALFVACPNDRRRFFPNSASKMDPLHLEYFTFCGRMIALALMHKIQIGVVFDRVFFLQLAGDVISLEDIRDADPSLYRSCKQILEMDPDAVDQDILSLTFAYDVEELGPRTTVELCPNGKDIVVNSKNRKQYVNLLIQHRFVISIVSQVTHFSQGFSDITTSSIKTSLFRSLCLEDLDKMLDGSGTAISVEDWKAHTDYNGYEENDRQISWFWKIVEGMSAEKKKALLFFWTSIRYLPLEGFHGLDSKLCISRASESCENLPSAQTCFYLLRVPSYCNSVVMQDRIDMITQEHIGCSFGNL</sequence>
<dbReference type="InterPro" id="IPR029071">
    <property type="entry name" value="Ubiquitin-like_domsf"/>
</dbReference>
<dbReference type="GO" id="GO:0005737">
    <property type="term" value="C:cytoplasm"/>
    <property type="evidence" value="ECO:0007669"/>
    <property type="project" value="TreeGrafter"/>
</dbReference>
<dbReference type="InterPro" id="IPR000569">
    <property type="entry name" value="HECT_dom"/>
</dbReference>
<dbReference type="Gene3D" id="3.30.2160.10">
    <property type="entry name" value="Hect, E3 ligase catalytic domain"/>
    <property type="match status" value="1"/>
</dbReference>
<keyword evidence="4" id="KW-0808">Transferase</keyword>
<evidence type="ECO:0000259" key="7">
    <source>
        <dbReference type="PROSITE" id="PS50053"/>
    </source>
</evidence>
<evidence type="ECO:0000313" key="9">
    <source>
        <dbReference type="EMBL" id="KAK6773026.1"/>
    </source>
</evidence>
<name>A0AAN8ST56_SOLBU</name>
<dbReference type="SMART" id="SM00213">
    <property type="entry name" value="UBQ"/>
    <property type="match status" value="1"/>
</dbReference>
<dbReference type="InterPro" id="IPR050409">
    <property type="entry name" value="E3_ubiq-protein_ligase"/>
</dbReference>
<accession>A0AAN8ST56</accession>
<dbReference type="InterPro" id="IPR035983">
    <property type="entry name" value="Hect_E3_ubiquitin_ligase"/>
</dbReference>
<dbReference type="Pfam" id="PF00240">
    <property type="entry name" value="ubiquitin"/>
    <property type="match status" value="1"/>
</dbReference>
<evidence type="ECO:0000256" key="6">
    <source>
        <dbReference type="PROSITE-ProRule" id="PRU00104"/>
    </source>
</evidence>
<organism evidence="9 10">
    <name type="scientific">Solanum bulbocastanum</name>
    <name type="common">Wild potato</name>
    <dbReference type="NCBI Taxonomy" id="147425"/>
    <lineage>
        <taxon>Eukaryota</taxon>
        <taxon>Viridiplantae</taxon>
        <taxon>Streptophyta</taxon>
        <taxon>Embryophyta</taxon>
        <taxon>Tracheophyta</taxon>
        <taxon>Spermatophyta</taxon>
        <taxon>Magnoliopsida</taxon>
        <taxon>eudicotyledons</taxon>
        <taxon>Gunneridae</taxon>
        <taxon>Pentapetalae</taxon>
        <taxon>asterids</taxon>
        <taxon>lamiids</taxon>
        <taxon>Solanales</taxon>
        <taxon>Solanaceae</taxon>
        <taxon>Solanoideae</taxon>
        <taxon>Solaneae</taxon>
        <taxon>Solanum</taxon>
    </lineage>
</organism>
<evidence type="ECO:0000256" key="2">
    <source>
        <dbReference type="ARBA" id="ARBA00004906"/>
    </source>
</evidence>
<dbReference type="Gene3D" id="3.10.20.90">
    <property type="entry name" value="Phosphatidylinositol 3-kinase Catalytic Subunit, Chain A, domain 1"/>
    <property type="match status" value="1"/>
</dbReference>
<evidence type="ECO:0000256" key="1">
    <source>
        <dbReference type="ARBA" id="ARBA00000885"/>
    </source>
</evidence>
<comment type="pathway">
    <text evidence="2">Protein modification; protein ubiquitination.</text>
</comment>
<reference evidence="9 10" key="1">
    <citation type="submission" date="2024-02" db="EMBL/GenBank/DDBJ databases">
        <title>de novo genome assembly of Solanum bulbocastanum strain 11H21.</title>
        <authorList>
            <person name="Hosaka A.J."/>
        </authorList>
    </citation>
    <scope>NUCLEOTIDE SEQUENCE [LARGE SCALE GENOMIC DNA]</scope>
    <source>
        <tissue evidence="9">Young leaves</tissue>
    </source>
</reference>
<proteinExistence type="predicted"/>
<dbReference type="GO" id="GO:0061630">
    <property type="term" value="F:ubiquitin protein ligase activity"/>
    <property type="evidence" value="ECO:0007669"/>
    <property type="project" value="UniProtKB-EC"/>
</dbReference>
<feature type="active site" description="Glycyl thioester intermediate" evidence="6">
    <location>
        <position position="775"/>
    </location>
</feature>
<comment type="catalytic activity">
    <reaction evidence="1">
        <text>S-ubiquitinyl-[E2 ubiquitin-conjugating enzyme]-L-cysteine + [acceptor protein]-L-lysine = [E2 ubiquitin-conjugating enzyme]-L-cysteine + N(6)-ubiquitinyl-[acceptor protein]-L-lysine.</text>
        <dbReference type="EC" id="2.3.2.26"/>
    </reaction>
</comment>
<dbReference type="PANTHER" id="PTHR11254">
    <property type="entry name" value="HECT DOMAIN UBIQUITIN-PROTEIN LIGASE"/>
    <property type="match status" value="1"/>
</dbReference>
<evidence type="ECO:0000259" key="8">
    <source>
        <dbReference type="PROSITE" id="PS50237"/>
    </source>
</evidence>
<evidence type="ECO:0000313" key="10">
    <source>
        <dbReference type="Proteomes" id="UP001371456"/>
    </source>
</evidence>
<dbReference type="PROSITE" id="PS50053">
    <property type="entry name" value="UBIQUITIN_2"/>
    <property type="match status" value="1"/>
</dbReference>